<evidence type="ECO:0000256" key="4">
    <source>
        <dbReference type="ARBA" id="ARBA00022692"/>
    </source>
</evidence>
<keyword evidence="6 7" id="KW-0472">Membrane</keyword>
<evidence type="ECO:0000256" key="3">
    <source>
        <dbReference type="ARBA" id="ARBA00014258"/>
    </source>
</evidence>
<evidence type="ECO:0000256" key="5">
    <source>
        <dbReference type="ARBA" id="ARBA00022989"/>
    </source>
</evidence>
<evidence type="ECO:0000313" key="9">
    <source>
        <dbReference type="WBParaSite" id="nRc.2.0.1.t26674-RA"/>
    </source>
</evidence>
<dbReference type="WBParaSite" id="nRc.2.0.1.t26674-RA">
    <property type="protein sequence ID" value="nRc.2.0.1.t26674-RA"/>
    <property type="gene ID" value="nRc.2.0.1.g26674"/>
</dbReference>
<keyword evidence="5 7" id="KW-1133">Transmembrane helix</keyword>
<evidence type="ECO:0000256" key="6">
    <source>
        <dbReference type="ARBA" id="ARBA00023136"/>
    </source>
</evidence>
<comment type="subcellular location">
    <subcellularLocation>
        <location evidence="1">Membrane</location>
        <topology evidence="1">Multi-pass membrane protein</topology>
    </subcellularLocation>
</comment>
<accession>A0A915JKF6</accession>
<feature type="transmembrane region" description="Helical" evidence="7">
    <location>
        <begin position="83"/>
        <end position="104"/>
    </location>
</feature>
<evidence type="ECO:0000313" key="8">
    <source>
        <dbReference type="Proteomes" id="UP000887565"/>
    </source>
</evidence>
<comment type="similarity">
    <text evidence="2">Belongs to the TMEM19 family.</text>
</comment>
<keyword evidence="8" id="KW-1185">Reference proteome</keyword>
<proteinExistence type="inferred from homology"/>
<dbReference type="PANTHER" id="PTHR13353">
    <property type="entry name" value="TRANSMEMBRANE PROTEIN 19"/>
    <property type="match status" value="1"/>
</dbReference>
<evidence type="ECO:0000256" key="2">
    <source>
        <dbReference type="ARBA" id="ARBA00009012"/>
    </source>
</evidence>
<name>A0A915JKF6_ROMCU</name>
<dbReference type="Pfam" id="PF01940">
    <property type="entry name" value="DUF92"/>
    <property type="match status" value="1"/>
</dbReference>
<dbReference type="Proteomes" id="UP000887565">
    <property type="component" value="Unplaced"/>
</dbReference>
<evidence type="ECO:0000256" key="1">
    <source>
        <dbReference type="ARBA" id="ARBA00004141"/>
    </source>
</evidence>
<keyword evidence="4 7" id="KW-0812">Transmembrane</keyword>
<dbReference type="GO" id="GO:0016020">
    <property type="term" value="C:membrane"/>
    <property type="evidence" value="ECO:0007669"/>
    <property type="project" value="UniProtKB-SubCell"/>
</dbReference>
<evidence type="ECO:0000256" key="7">
    <source>
        <dbReference type="SAM" id="Phobius"/>
    </source>
</evidence>
<dbReference type="InterPro" id="IPR002794">
    <property type="entry name" value="DUF92_TMEM19"/>
</dbReference>
<feature type="transmembrane region" description="Helical" evidence="7">
    <location>
        <begin position="110"/>
        <end position="136"/>
    </location>
</feature>
<dbReference type="AlphaFoldDB" id="A0A915JKF6"/>
<dbReference type="PANTHER" id="PTHR13353:SF5">
    <property type="entry name" value="TRANSMEMBRANE PROTEIN 19"/>
    <property type="match status" value="1"/>
</dbReference>
<sequence length="169" mass="18252">SSRNWLQVVSNGGPALAFSLLYVLKFGAGTGLFVVDMRKNFHQSLFDLMSLGCLAGAAGDTWASEIGAVFGSPFPRLLTTFKCVPAGGLTIGAAYVIFVFFFALSYDPKSLYTVIMMCTACGLLSSGIDSLLGATIQFSGGCKMEKNLEIVFCKMKIFRLYVVMRNGYL</sequence>
<organism evidence="8 9">
    <name type="scientific">Romanomermis culicivorax</name>
    <name type="common">Nematode worm</name>
    <dbReference type="NCBI Taxonomy" id="13658"/>
    <lineage>
        <taxon>Eukaryota</taxon>
        <taxon>Metazoa</taxon>
        <taxon>Ecdysozoa</taxon>
        <taxon>Nematoda</taxon>
        <taxon>Enoplea</taxon>
        <taxon>Dorylaimia</taxon>
        <taxon>Mermithida</taxon>
        <taxon>Mermithoidea</taxon>
        <taxon>Mermithidae</taxon>
        <taxon>Romanomermis</taxon>
    </lineage>
</organism>
<reference evidence="9" key="1">
    <citation type="submission" date="2022-11" db="UniProtKB">
        <authorList>
            <consortium name="WormBaseParasite"/>
        </authorList>
    </citation>
    <scope>IDENTIFICATION</scope>
</reference>
<protein>
    <recommendedName>
        <fullName evidence="3">Transmembrane protein 19</fullName>
    </recommendedName>
</protein>
<feature type="transmembrane region" description="Helical" evidence="7">
    <location>
        <begin position="15"/>
        <end position="35"/>
    </location>
</feature>